<name>A7K8B5_9PHYC</name>
<proteinExistence type="predicted"/>
<evidence type="ECO:0000313" key="2">
    <source>
        <dbReference type="Proteomes" id="UP000202420"/>
    </source>
</evidence>
<accession>A7K8B5</accession>
<dbReference type="GeneID" id="5470719"/>
<dbReference type="EMBL" id="EF101928">
    <property type="protein sequence ID" value="ABT16289.1"/>
    <property type="molecule type" value="Genomic_DNA"/>
</dbReference>
<evidence type="ECO:0000313" key="1">
    <source>
        <dbReference type="EMBL" id="ABT16289.1"/>
    </source>
</evidence>
<dbReference type="KEGG" id="vg:5470719"/>
<keyword evidence="2" id="KW-1185">Reference proteome</keyword>
<sequence>MSWRVASSISCWTLSLSLFLKKSFRMSIHSSVFSSSFSPLMSLCARIRPMTARKSASTSTEYTNTIDGMRNFTVSYT</sequence>
<dbReference type="Proteomes" id="UP000202420">
    <property type="component" value="Segment"/>
</dbReference>
<dbReference type="RefSeq" id="YP_001426636.1">
    <property type="nucleotide sequence ID" value="NC_008724.1"/>
</dbReference>
<organism evidence="1 2">
    <name type="scientific">Chlorovirus heliozoae</name>
    <dbReference type="NCBI Taxonomy" id="322019"/>
    <lineage>
        <taxon>Viruses</taxon>
        <taxon>Varidnaviria</taxon>
        <taxon>Bamfordvirae</taxon>
        <taxon>Nucleocytoviricota</taxon>
        <taxon>Megaviricetes</taxon>
        <taxon>Algavirales</taxon>
        <taxon>Phycodnaviridae</taxon>
        <taxon>Chlorovirus</taxon>
    </lineage>
</organism>
<reference evidence="1 2" key="1">
    <citation type="submission" date="2006-09" db="EMBL/GenBank/DDBJ databases">
        <title>Sequence and annotation of the 288-kb ATCV-1 virus that infects an endosymbiotic Chlorella strain of the heliozoon Acanthocystis turfacea.</title>
        <authorList>
            <person name="Fitzgerald L.A."/>
            <person name="Graves M.V."/>
            <person name="Li X."/>
            <person name="Pfitzner A.J.P."/>
            <person name="Hartigan J."/>
            <person name="Van Etten J.L."/>
        </authorList>
    </citation>
    <scope>NUCLEOTIDE SEQUENCE [LARGE SCALE GENOMIC DNA]</scope>
    <source>
        <strain evidence="1 2">ATCV-1</strain>
    </source>
</reference>
<gene>
    <name evidence="1" type="primary">z155L</name>
    <name evidence="1" type="ORF">ATCV1_z155L</name>
</gene>
<protein>
    <submittedName>
        <fullName evidence="1">Uncharacterized protein z155L</fullName>
    </submittedName>
</protein>